<sequence length="297" mass="32948">MNAMDVSTQVREFLMSRRAKVTPEMAGLPRGGGLRRVPGLRREEVATLAGVSADYYTQIERGDVSGASDEIIEAIASALLLDEIELGHLHSLVRASRRQRSRGRTRPLLPPNARRIIDAMSGIPAIVQNDRLDVVAANSLGRGLFAMVFEFALEAGDDEPNYAKFVFLDDRAKDLYADWDAVAEDVVSALRRESVRYSNSPLFTSLIGQLSTSSPEFRQLWAKQDVNAYRRGRKVIRHPIAGELALDYEVMVLPGTHQYSIVTYLPEPGSASEEALRFLASWDQHSHDAEAQSPKPT</sequence>
<dbReference type="Pfam" id="PF13560">
    <property type="entry name" value="HTH_31"/>
    <property type="match status" value="1"/>
</dbReference>
<dbReference type="AlphaFoldDB" id="A0A366IDW0"/>
<dbReference type="SMART" id="SM00530">
    <property type="entry name" value="HTH_XRE"/>
    <property type="match status" value="1"/>
</dbReference>
<dbReference type="Pfam" id="PF17765">
    <property type="entry name" value="MLTR_LBD"/>
    <property type="match status" value="1"/>
</dbReference>
<organism evidence="2 3">
    <name type="scientific">Brevibacterium celere</name>
    <dbReference type="NCBI Taxonomy" id="225845"/>
    <lineage>
        <taxon>Bacteria</taxon>
        <taxon>Bacillati</taxon>
        <taxon>Actinomycetota</taxon>
        <taxon>Actinomycetes</taxon>
        <taxon>Micrococcales</taxon>
        <taxon>Brevibacteriaceae</taxon>
        <taxon>Brevibacterium</taxon>
    </lineage>
</organism>
<dbReference type="PANTHER" id="PTHR35010:SF2">
    <property type="entry name" value="BLL4672 PROTEIN"/>
    <property type="match status" value="1"/>
</dbReference>
<keyword evidence="3" id="KW-1185">Reference proteome</keyword>
<dbReference type="InterPro" id="IPR041413">
    <property type="entry name" value="MLTR_LBD"/>
</dbReference>
<accession>A0A366IDW0</accession>
<reference evidence="2 3" key="1">
    <citation type="submission" date="2018-06" db="EMBL/GenBank/DDBJ databases">
        <title>Freshwater and sediment microbial communities from various areas in North America, analyzing microbe dynamics in response to fracking.</title>
        <authorList>
            <person name="Lamendella R."/>
        </authorList>
    </citation>
    <scope>NUCLEOTIDE SEQUENCE [LARGE SCALE GENOMIC DNA]</scope>
    <source>
        <strain evidence="2 3">3b_TX</strain>
    </source>
</reference>
<evidence type="ECO:0000259" key="1">
    <source>
        <dbReference type="PROSITE" id="PS50943"/>
    </source>
</evidence>
<dbReference type="SUPFAM" id="SSF47413">
    <property type="entry name" value="lambda repressor-like DNA-binding domains"/>
    <property type="match status" value="1"/>
</dbReference>
<dbReference type="PANTHER" id="PTHR35010">
    <property type="entry name" value="BLL4672 PROTEIN-RELATED"/>
    <property type="match status" value="1"/>
</dbReference>
<dbReference type="CDD" id="cd00093">
    <property type="entry name" value="HTH_XRE"/>
    <property type="match status" value="1"/>
</dbReference>
<evidence type="ECO:0000313" key="2">
    <source>
        <dbReference type="EMBL" id="RBP69232.1"/>
    </source>
</evidence>
<dbReference type="PROSITE" id="PS50943">
    <property type="entry name" value="HTH_CROC1"/>
    <property type="match status" value="1"/>
</dbReference>
<evidence type="ECO:0000313" key="3">
    <source>
        <dbReference type="Proteomes" id="UP000253509"/>
    </source>
</evidence>
<feature type="domain" description="HTH cro/C1-type" evidence="1">
    <location>
        <begin position="34"/>
        <end position="86"/>
    </location>
</feature>
<dbReference type="InterPro" id="IPR010982">
    <property type="entry name" value="Lambda_DNA-bd_dom_sf"/>
</dbReference>
<dbReference type="Gene3D" id="1.10.260.40">
    <property type="entry name" value="lambda repressor-like DNA-binding domains"/>
    <property type="match status" value="1"/>
</dbReference>
<name>A0A366IDW0_9MICO</name>
<dbReference type="InterPro" id="IPR001387">
    <property type="entry name" value="Cro/C1-type_HTH"/>
</dbReference>
<dbReference type="GO" id="GO:0003677">
    <property type="term" value="F:DNA binding"/>
    <property type="evidence" value="ECO:0007669"/>
    <property type="project" value="InterPro"/>
</dbReference>
<dbReference type="Gene3D" id="3.30.450.180">
    <property type="match status" value="1"/>
</dbReference>
<dbReference type="EMBL" id="QNSB01000014">
    <property type="protein sequence ID" value="RBP69232.1"/>
    <property type="molecule type" value="Genomic_DNA"/>
</dbReference>
<protein>
    <submittedName>
        <fullName evidence="2">Helix-turn-helix protein</fullName>
    </submittedName>
</protein>
<proteinExistence type="predicted"/>
<gene>
    <name evidence="2" type="ORF">DFO65_11476</name>
</gene>
<dbReference type="Proteomes" id="UP000253509">
    <property type="component" value="Unassembled WGS sequence"/>
</dbReference>
<comment type="caution">
    <text evidence="2">The sequence shown here is derived from an EMBL/GenBank/DDBJ whole genome shotgun (WGS) entry which is preliminary data.</text>
</comment>